<keyword evidence="2" id="KW-1185">Reference proteome</keyword>
<dbReference type="EMBL" id="BMFV01000007">
    <property type="protein sequence ID" value="GGH79196.1"/>
    <property type="molecule type" value="Genomic_DNA"/>
</dbReference>
<reference evidence="1" key="1">
    <citation type="journal article" date="2014" name="Int. J. Syst. Evol. Microbiol.">
        <title>Complete genome sequence of Corynebacterium casei LMG S-19264T (=DSM 44701T), isolated from a smear-ripened cheese.</title>
        <authorList>
            <consortium name="US DOE Joint Genome Institute (JGI-PGF)"/>
            <person name="Walter F."/>
            <person name="Albersmeier A."/>
            <person name="Kalinowski J."/>
            <person name="Ruckert C."/>
        </authorList>
    </citation>
    <scope>NUCLEOTIDE SEQUENCE</scope>
    <source>
        <strain evidence="1">CGMCC 1.12777</strain>
    </source>
</reference>
<evidence type="ECO:0000313" key="1">
    <source>
        <dbReference type="EMBL" id="GGH79196.1"/>
    </source>
</evidence>
<dbReference type="Proteomes" id="UP000656813">
    <property type="component" value="Unassembled WGS sequence"/>
</dbReference>
<sequence>MVRHVILVTDGDKYAKEAVERTAKDMGLRCISQSAGNPTQLTGQAIVNLILQTPFDPVLVMFDDCGFNGKGPGEKAMEYVARHPDIQPLGAVAVASHSGFNEWSRVDVSIDQNGELTPYGVDKNGVADLEIGRIAGDTVYSLDRLQLPVVVGVGDIGKIYGVDAAIAGAPITKAAIQLILERSGYHASKSGKRQGTDKEEN</sequence>
<accession>A0A8J2ZUA9</accession>
<name>A0A8J2ZUA9_9BACL</name>
<organism evidence="1 2">
    <name type="scientific">Pullulanibacillus pueri</name>
    <dbReference type="NCBI Taxonomy" id="1437324"/>
    <lineage>
        <taxon>Bacteria</taxon>
        <taxon>Bacillati</taxon>
        <taxon>Bacillota</taxon>
        <taxon>Bacilli</taxon>
        <taxon>Bacillales</taxon>
        <taxon>Sporolactobacillaceae</taxon>
        <taxon>Pullulanibacillus</taxon>
    </lineage>
</organism>
<proteinExistence type="predicted"/>
<dbReference type="InterPro" id="IPR025914">
    <property type="entry name" value="SpoVAE"/>
</dbReference>
<evidence type="ECO:0000313" key="2">
    <source>
        <dbReference type="Proteomes" id="UP000656813"/>
    </source>
</evidence>
<comment type="caution">
    <text evidence="1">The sequence shown here is derived from an EMBL/GenBank/DDBJ whole genome shotgun (WGS) entry which is preliminary data.</text>
</comment>
<gene>
    <name evidence="1" type="primary">spoVAE</name>
    <name evidence="1" type="ORF">GCM10007096_13770</name>
</gene>
<protein>
    <submittedName>
        <fullName evidence="1">Stage V sporulation protein AE</fullName>
    </submittedName>
</protein>
<dbReference type="Pfam" id="PF14097">
    <property type="entry name" value="SpoVAE"/>
    <property type="match status" value="1"/>
</dbReference>
<reference evidence="1" key="2">
    <citation type="submission" date="2020-09" db="EMBL/GenBank/DDBJ databases">
        <authorList>
            <person name="Sun Q."/>
            <person name="Zhou Y."/>
        </authorList>
    </citation>
    <scope>NUCLEOTIDE SEQUENCE</scope>
    <source>
        <strain evidence="1">CGMCC 1.12777</strain>
    </source>
</reference>
<dbReference type="AlphaFoldDB" id="A0A8J2ZUA9"/>